<dbReference type="InterPro" id="IPR036271">
    <property type="entry name" value="Tet_transcr_reg_TetR-rel_C_sf"/>
</dbReference>
<evidence type="ECO:0000256" key="1">
    <source>
        <dbReference type="ARBA" id="ARBA00023015"/>
    </source>
</evidence>
<dbReference type="Pfam" id="PF00440">
    <property type="entry name" value="TetR_N"/>
    <property type="match status" value="1"/>
</dbReference>
<dbReference type="Gene3D" id="1.10.10.60">
    <property type="entry name" value="Homeodomain-like"/>
    <property type="match status" value="1"/>
</dbReference>
<reference evidence="7" key="1">
    <citation type="journal article" date="2019" name="Int. J. Syst. Evol. Microbiol.">
        <title>The Global Catalogue of Microorganisms (GCM) 10K type strain sequencing project: providing services to taxonomists for standard genome sequencing and annotation.</title>
        <authorList>
            <consortium name="The Broad Institute Genomics Platform"/>
            <consortium name="The Broad Institute Genome Sequencing Center for Infectious Disease"/>
            <person name="Wu L."/>
            <person name="Ma J."/>
        </authorList>
    </citation>
    <scope>NUCLEOTIDE SEQUENCE [LARGE SCALE GENOMIC DNA]</scope>
    <source>
        <strain evidence="7">KCTC 52640</strain>
    </source>
</reference>
<comment type="caution">
    <text evidence="6">The sequence shown here is derived from an EMBL/GenBank/DDBJ whole genome shotgun (WGS) entry which is preliminary data.</text>
</comment>
<dbReference type="PRINTS" id="PR00455">
    <property type="entry name" value="HTHTETR"/>
</dbReference>
<dbReference type="PANTHER" id="PTHR47506:SF7">
    <property type="entry name" value="TRANSCRIPTIONAL REGULATORY PROTEIN"/>
    <property type="match status" value="1"/>
</dbReference>
<accession>A0ABV7EL90</accession>
<proteinExistence type="predicted"/>
<dbReference type="InterPro" id="IPR009057">
    <property type="entry name" value="Homeodomain-like_sf"/>
</dbReference>
<keyword evidence="7" id="KW-1185">Reference proteome</keyword>
<evidence type="ECO:0000256" key="3">
    <source>
        <dbReference type="ARBA" id="ARBA00023163"/>
    </source>
</evidence>
<keyword evidence="3" id="KW-0804">Transcription</keyword>
<dbReference type="InterPro" id="IPR001647">
    <property type="entry name" value="HTH_TetR"/>
</dbReference>
<dbReference type="PROSITE" id="PS50977">
    <property type="entry name" value="HTH_TETR_2"/>
    <property type="match status" value="1"/>
</dbReference>
<dbReference type="Proteomes" id="UP001595462">
    <property type="component" value="Unassembled WGS sequence"/>
</dbReference>
<dbReference type="RefSeq" id="WP_380687512.1">
    <property type="nucleotide sequence ID" value="NZ_JBHRSS010000003.1"/>
</dbReference>
<keyword evidence="1" id="KW-0805">Transcription regulation</keyword>
<dbReference type="PANTHER" id="PTHR47506">
    <property type="entry name" value="TRANSCRIPTIONAL REGULATORY PROTEIN"/>
    <property type="match status" value="1"/>
</dbReference>
<evidence type="ECO:0000259" key="5">
    <source>
        <dbReference type="PROSITE" id="PS50977"/>
    </source>
</evidence>
<gene>
    <name evidence="6" type="ORF">ACFOSU_06105</name>
</gene>
<protein>
    <submittedName>
        <fullName evidence="6">TetR/AcrR family transcriptional regulator</fullName>
    </submittedName>
</protein>
<sequence length="192" mass="20568">MKVSRAESEANRRRIVDRAAALFRERGFDGVGVAELMKAAGLTHGGFYGHFASKDELIAEACLRAIEQTGDRWQTLLGANEAMPLDAMARQYLSRRHRDNPGDGCVLASLGAEASRASPAVRGAFTRSVRRFIGLLESAVPRRTEARRRQQGVAACASLVGAVVLARAVDDASLSDEILAAVRAELAHGDAP</sequence>
<dbReference type="SUPFAM" id="SSF48498">
    <property type="entry name" value="Tetracyclin repressor-like, C-terminal domain"/>
    <property type="match status" value="1"/>
</dbReference>
<name>A0ABV7EL90_9GAMM</name>
<evidence type="ECO:0000313" key="7">
    <source>
        <dbReference type="Proteomes" id="UP001595462"/>
    </source>
</evidence>
<dbReference type="EMBL" id="JBHRSS010000003">
    <property type="protein sequence ID" value="MFC3103458.1"/>
    <property type="molecule type" value="Genomic_DNA"/>
</dbReference>
<organism evidence="6 7">
    <name type="scientific">Salinisphaera aquimarina</name>
    <dbReference type="NCBI Taxonomy" id="2094031"/>
    <lineage>
        <taxon>Bacteria</taxon>
        <taxon>Pseudomonadati</taxon>
        <taxon>Pseudomonadota</taxon>
        <taxon>Gammaproteobacteria</taxon>
        <taxon>Salinisphaerales</taxon>
        <taxon>Salinisphaeraceae</taxon>
        <taxon>Salinisphaera</taxon>
    </lineage>
</organism>
<feature type="domain" description="HTH tetR-type" evidence="5">
    <location>
        <begin position="9"/>
        <end position="69"/>
    </location>
</feature>
<feature type="DNA-binding region" description="H-T-H motif" evidence="4">
    <location>
        <begin position="32"/>
        <end position="51"/>
    </location>
</feature>
<keyword evidence="2 4" id="KW-0238">DNA-binding</keyword>
<evidence type="ECO:0000256" key="2">
    <source>
        <dbReference type="ARBA" id="ARBA00023125"/>
    </source>
</evidence>
<evidence type="ECO:0000313" key="6">
    <source>
        <dbReference type="EMBL" id="MFC3103458.1"/>
    </source>
</evidence>
<dbReference type="Gene3D" id="1.10.357.10">
    <property type="entry name" value="Tetracycline Repressor, domain 2"/>
    <property type="match status" value="1"/>
</dbReference>
<dbReference type="SUPFAM" id="SSF46689">
    <property type="entry name" value="Homeodomain-like"/>
    <property type="match status" value="1"/>
</dbReference>
<evidence type="ECO:0000256" key="4">
    <source>
        <dbReference type="PROSITE-ProRule" id="PRU00335"/>
    </source>
</evidence>